<organism evidence="2 3">
    <name type="scientific">Actinomadura barringtoniae</name>
    <dbReference type="NCBI Taxonomy" id="1427535"/>
    <lineage>
        <taxon>Bacteria</taxon>
        <taxon>Bacillati</taxon>
        <taxon>Actinomycetota</taxon>
        <taxon>Actinomycetes</taxon>
        <taxon>Streptosporangiales</taxon>
        <taxon>Thermomonosporaceae</taxon>
        <taxon>Actinomadura</taxon>
    </lineage>
</organism>
<dbReference type="InterPro" id="IPR051678">
    <property type="entry name" value="AGP_Transferase"/>
</dbReference>
<protein>
    <submittedName>
        <fullName evidence="2">Aminoglycoside phosphotransferase family protein</fullName>
    </submittedName>
</protein>
<evidence type="ECO:0000313" key="2">
    <source>
        <dbReference type="EMBL" id="MBO2447107.1"/>
    </source>
</evidence>
<gene>
    <name evidence="2" type="ORF">J4573_08410</name>
</gene>
<dbReference type="Gene3D" id="3.90.1200.10">
    <property type="match status" value="1"/>
</dbReference>
<reference evidence="2" key="1">
    <citation type="submission" date="2021-03" db="EMBL/GenBank/DDBJ databases">
        <authorList>
            <person name="Kanchanasin P."/>
            <person name="Saeng-In P."/>
            <person name="Phongsopitanun W."/>
            <person name="Yuki M."/>
            <person name="Kudo T."/>
            <person name="Ohkuma M."/>
            <person name="Tanasupawat S."/>
        </authorList>
    </citation>
    <scope>NUCLEOTIDE SEQUENCE</scope>
    <source>
        <strain evidence="2">GKU 128</strain>
    </source>
</reference>
<accession>A0A939P887</accession>
<feature type="domain" description="Aminoglycoside phosphotransferase" evidence="1">
    <location>
        <begin position="6"/>
        <end position="213"/>
    </location>
</feature>
<dbReference type="SUPFAM" id="SSF56112">
    <property type="entry name" value="Protein kinase-like (PK-like)"/>
    <property type="match status" value="1"/>
</dbReference>
<dbReference type="Proteomes" id="UP000669179">
    <property type="component" value="Unassembled WGS sequence"/>
</dbReference>
<evidence type="ECO:0000259" key="1">
    <source>
        <dbReference type="Pfam" id="PF01636"/>
    </source>
</evidence>
<dbReference type="InterPro" id="IPR002575">
    <property type="entry name" value="Aminoglycoside_PTrfase"/>
</dbReference>
<sequence>MLRLSHGQIIARVERGMDRLEQSRREVEVARWLTAEGLPVTRPLDVEQPFVVGGTVVSLWHAVDGEWTVPAELGRLLRKLHGLRPPAELSLPALDPFSRVDERIEAVQGIPDEDKAQLRTLARDLRGALQEVEYVLPTAVIHGDANIGNVLRTPEGEAVLFDLDGVCWGPPEWDLAITAVYRELGWHTDAEYEEFCQAYGFDVTQLPGYPVLRAVRELRMTCWLSQQAGDDESIAAEVSRRIQDLADPARPRLWHPY</sequence>
<dbReference type="InterPro" id="IPR011009">
    <property type="entry name" value="Kinase-like_dom_sf"/>
</dbReference>
<proteinExistence type="predicted"/>
<name>A0A939P887_9ACTN</name>
<dbReference type="PANTHER" id="PTHR21310:SF40">
    <property type="entry name" value="AMINOGLYCOSIDE PHOSPHOTRANSFERASE DOMAIN-CONTAINING PROTEIN-RELATED"/>
    <property type="match status" value="1"/>
</dbReference>
<dbReference type="EMBL" id="JAGEOJ010000003">
    <property type="protein sequence ID" value="MBO2447107.1"/>
    <property type="molecule type" value="Genomic_DNA"/>
</dbReference>
<keyword evidence="3" id="KW-1185">Reference proteome</keyword>
<dbReference type="AlphaFoldDB" id="A0A939P887"/>
<comment type="caution">
    <text evidence="2">The sequence shown here is derived from an EMBL/GenBank/DDBJ whole genome shotgun (WGS) entry which is preliminary data.</text>
</comment>
<dbReference type="PANTHER" id="PTHR21310">
    <property type="entry name" value="AMINOGLYCOSIDE PHOSPHOTRANSFERASE-RELATED-RELATED"/>
    <property type="match status" value="1"/>
</dbReference>
<evidence type="ECO:0000313" key="3">
    <source>
        <dbReference type="Proteomes" id="UP000669179"/>
    </source>
</evidence>
<dbReference type="Pfam" id="PF01636">
    <property type="entry name" value="APH"/>
    <property type="match status" value="1"/>
</dbReference>